<evidence type="ECO:0000313" key="2">
    <source>
        <dbReference type="Proteomes" id="UP000828048"/>
    </source>
</evidence>
<organism evidence="1 2">
    <name type="scientific">Vaccinium darrowii</name>
    <dbReference type="NCBI Taxonomy" id="229202"/>
    <lineage>
        <taxon>Eukaryota</taxon>
        <taxon>Viridiplantae</taxon>
        <taxon>Streptophyta</taxon>
        <taxon>Embryophyta</taxon>
        <taxon>Tracheophyta</taxon>
        <taxon>Spermatophyta</taxon>
        <taxon>Magnoliopsida</taxon>
        <taxon>eudicotyledons</taxon>
        <taxon>Gunneridae</taxon>
        <taxon>Pentapetalae</taxon>
        <taxon>asterids</taxon>
        <taxon>Ericales</taxon>
        <taxon>Ericaceae</taxon>
        <taxon>Vaccinioideae</taxon>
        <taxon>Vaccinieae</taxon>
        <taxon>Vaccinium</taxon>
    </lineage>
</organism>
<dbReference type="EMBL" id="CM037161">
    <property type="protein sequence ID" value="KAH7855473.1"/>
    <property type="molecule type" value="Genomic_DNA"/>
</dbReference>
<keyword evidence="2" id="KW-1185">Reference proteome</keyword>
<sequence>MIKLLYIWGHPQRVYLHFLPIPFSSLSQVPNTIKLLDQNVGRVGARLCCSPTSFSPTERSAFTPKSLRLNPKEAYGKSLRVNCVSFEALDARRRELLGESTPGVVMIRFKEKNTDFKVEKVTQVTAGYIVSENGLIMTCSRCISPKRVKIDPVDGNVVYFPEGNIDVVFSNWKIPNAEAKVLTVVRDLGIAVIQVPFLPDLLQDHVIRFSKSDALLGDTCFVIGHPWIEYASRSGVISCPKRYPYQFEASIFESLFRKVVDGYHLMELDVRAKGGLSGSPVVNAKGEAVGMIVMSAPSTVAVPESFCQAVLSYASKKKETDPVEMEGSSFVTVDHLGMEAKEMKNRLEE</sequence>
<evidence type="ECO:0000313" key="1">
    <source>
        <dbReference type="EMBL" id="KAH7855473.1"/>
    </source>
</evidence>
<gene>
    <name evidence="1" type="ORF">Vadar_025299</name>
</gene>
<accession>A0ACB7YPZ6</accession>
<dbReference type="Proteomes" id="UP000828048">
    <property type="component" value="Chromosome 11"/>
</dbReference>
<protein>
    <submittedName>
        <fullName evidence="1">Uncharacterized protein</fullName>
    </submittedName>
</protein>
<name>A0ACB7YPZ6_9ERIC</name>
<proteinExistence type="predicted"/>
<comment type="caution">
    <text evidence="1">The sequence shown here is derived from an EMBL/GenBank/DDBJ whole genome shotgun (WGS) entry which is preliminary data.</text>
</comment>
<reference evidence="1 2" key="1">
    <citation type="journal article" date="2021" name="Hortic Res">
        <title>High-quality reference genome and annotation aids understanding of berry development for evergreen blueberry (Vaccinium darrowii).</title>
        <authorList>
            <person name="Yu J."/>
            <person name="Hulse-Kemp A.M."/>
            <person name="Babiker E."/>
            <person name="Staton M."/>
        </authorList>
    </citation>
    <scope>NUCLEOTIDE SEQUENCE [LARGE SCALE GENOMIC DNA]</scope>
    <source>
        <strain evidence="2">cv. NJ 8807/NJ 8810</strain>
        <tissue evidence="1">Young leaf</tissue>
    </source>
</reference>